<evidence type="ECO:0000259" key="1">
    <source>
        <dbReference type="Pfam" id="PF01844"/>
    </source>
</evidence>
<evidence type="ECO:0000313" key="3">
    <source>
        <dbReference type="Proteomes" id="UP000001027"/>
    </source>
</evidence>
<sequence length="206" mass="23013">MCQCDDCKTKLMPLVAHEVDHIDNRRDVAGDLDDSPDNLRAVNRDCHRRITMRQIAEAGAVGTMAPVWMPITQKPLTVVVGPPSAGKSTWVKAAAKASDLVIDLDILAPTVIGKPMWIADSRERSLVIRERNSLVAEYMRGKTAHPHCFLIDTAGSFKRRKFWLDRGADVVLLDTDKDICRARIRQCSARPESTRAGRLAAVDRWE</sequence>
<dbReference type="AlphaFoldDB" id="A0A0H3LTJ9"/>
<keyword evidence="2" id="KW-0378">Hydrolase</keyword>
<dbReference type="InterPro" id="IPR002711">
    <property type="entry name" value="HNH"/>
</dbReference>
<dbReference type="EMBL" id="BX640442">
    <property type="protein sequence ID" value="CAE32187.1"/>
    <property type="molecule type" value="Genomic_DNA"/>
</dbReference>
<dbReference type="GO" id="GO:0008270">
    <property type="term" value="F:zinc ion binding"/>
    <property type="evidence" value="ECO:0007669"/>
    <property type="project" value="InterPro"/>
</dbReference>
<dbReference type="InterPro" id="IPR003615">
    <property type="entry name" value="HNH_nuc"/>
</dbReference>
<dbReference type="Gene3D" id="3.40.50.300">
    <property type="entry name" value="P-loop containing nucleotide triphosphate hydrolases"/>
    <property type="match status" value="1"/>
</dbReference>
<reference evidence="2 3" key="1">
    <citation type="journal article" date="2003" name="Nat. Genet.">
        <title>Comparative analysis of the genome sequences of Bordetella pertussis, Bordetella parapertussis and Bordetella bronchiseptica.</title>
        <authorList>
            <person name="Parkhill J."/>
            <person name="Sebaihia M."/>
            <person name="Preston A."/>
            <person name="Murphy L.D."/>
            <person name="Thomson N.R."/>
            <person name="Harris D.E."/>
            <person name="Holden M.T.G."/>
            <person name="Churcher C.M."/>
            <person name="Bentley S.D."/>
            <person name="Mungall K.L."/>
            <person name="Cerdeno-Tarraga A.-M."/>
            <person name="Temple L."/>
            <person name="James K.D."/>
            <person name="Harris B."/>
            <person name="Quail M.A."/>
            <person name="Achtman M."/>
            <person name="Atkin R."/>
            <person name="Baker S."/>
            <person name="Basham D."/>
            <person name="Bason N."/>
            <person name="Cherevach I."/>
            <person name="Chillingworth T."/>
            <person name="Collins M."/>
            <person name="Cronin A."/>
            <person name="Davis P."/>
            <person name="Doggett J."/>
            <person name="Feltwell T."/>
            <person name="Goble A."/>
            <person name="Hamlin N."/>
            <person name="Hauser H."/>
            <person name="Holroyd S."/>
            <person name="Jagels K."/>
            <person name="Leather S."/>
            <person name="Moule S."/>
            <person name="Norberczak H."/>
            <person name="O'Neil S."/>
            <person name="Ormond D."/>
            <person name="Price C."/>
            <person name="Rabbinowitsch E."/>
            <person name="Rutter S."/>
            <person name="Sanders M."/>
            <person name="Saunders D."/>
            <person name="Seeger K."/>
            <person name="Sharp S."/>
            <person name="Simmonds M."/>
            <person name="Skelton J."/>
            <person name="Squares R."/>
            <person name="Squares S."/>
            <person name="Stevens K."/>
            <person name="Unwin L."/>
            <person name="Whitehead S."/>
            <person name="Barrell B.G."/>
            <person name="Maskell D.J."/>
        </authorList>
    </citation>
    <scope>NUCLEOTIDE SEQUENCE [LARGE SCALE GENOMIC DNA]</scope>
    <source>
        <strain evidence="2 3">ATCC BAA-588 / NCTC 13252 / RB50</strain>
    </source>
</reference>
<gene>
    <name evidence="2" type="ordered locus">BB1690</name>
</gene>
<dbReference type="SUPFAM" id="SSF52540">
    <property type="entry name" value="P-loop containing nucleoside triphosphate hydrolases"/>
    <property type="match status" value="1"/>
</dbReference>
<proteinExistence type="predicted"/>
<feature type="domain" description="HNH" evidence="1">
    <location>
        <begin position="4"/>
        <end position="51"/>
    </location>
</feature>
<dbReference type="GO" id="GO:0003676">
    <property type="term" value="F:nucleic acid binding"/>
    <property type="evidence" value="ECO:0007669"/>
    <property type="project" value="InterPro"/>
</dbReference>
<accession>A0A0H3LTJ9</accession>
<dbReference type="InterPro" id="IPR027417">
    <property type="entry name" value="P-loop_NTPase"/>
</dbReference>
<dbReference type="Pfam" id="PF13671">
    <property type="entry name" value="AAA_33"/>
    <property type="match status" value="1"/>
</dbReference>
<dbReference type="Pfam" id="PF01844">
    <property type="entry name" value="HNH"/>
    <property type="match status" value="1"/>
</dbReference>
<dbReference type="Proteomes" id="UP000001027">
    <property type="component" value="Chromosome"/>
</dbReference>
<dbReference type="eggNOG" id="COG1403">
    <property type="taxonomic scope" value="Bacteria"/>
</dbReference>
<organism evidence="2 3">
    <name type="scientific">Bordetella bronchiseptica (strain ATCC BAA-588 / NCTC 13252 / RB50)</name>
    <name type="common">Alcaligenes bronchisepticus</name>
    <dbReference type="NCBI Taxonomy" id="257310"/>
    <lineage>
        <taxon>Bacteria</taxon>
        <taxon>Pseudomonadati</taxon>
        <taxon>Pseudomonadota</taxon>
        <taxon>Betaproteobacteria</taxon>
        <taxon>Burkholderiales</taxon>
        <taxon>Alcaligenaceae</taxon>
        <taxon>Bordetella</taxon>
    </lineage>
</organism>
<dbReference type="HOGENOM" id="CLU_1329817_0_0_4"/>
<name>A0A0H3LTJ9_BORBR</name>
<dbReference type="KEGG" id="bbr:BB1690"/>
<evidence type="ECO:0000313" key="2">
    <source>
        <dbReference type="EMBL" id="CAE32187.1"/>
    </source>
</evidence>
<protein>
    <submittedName>
        <fullName evidence="2">Phage-related putative endonuclease</fullName>
    </submittedName>
</protein>
<dbReference type="CDD" id="cd00085">
    <property type="entry name" value="HNHc"/>
    <property type="match status" value="1"/>
</dbReference>
<dbReference type="GO" id="GO:0004519">
    <property type="term" value="F:endonuclease activity"/>
    <property type="evidence" value="ECO:0007669"/>
    <property type="project" value="UniProtKB-KW"/>
</dbReference>
<keyword evidence="2" id="KW-0540">Nuclease</keyword>
<keyword evidence="2" id="KW-0255">Endonuclease</keyword>